<keyword evidence="5" id="KW-0862">Zinc</keyword>
<dbReference type="Pfam" id="PF00643">
    <property type="entry name" value="zf-B_box"/>
    <property type="match status" value="1"/>
</dbReference>
<evidence type="ECO:0000256" key="7">
    <source>
        <dbReference type="PROSITE-ProRule" id="PRU00024"/>
    </source>
</evidence>
<keyword evidence="4 7" id="KW-0863">Zinc-finger</keyword>
<comment type="caution">
    <text evidence="12">The sequence shown here is derived from an EMBL/GenBank/DDBJ whole genome shotgun (WGS) entry which is preliminary data.</text>
</comment>
<dbReference type="CDD" id="cd19821">
    <property type="entry name" value="Bbox1_BBX-like"/>
    <property type="match status" value="1"/>
</dbReference>
<keyword evidence="6 8" id="KW-0539">Nucleus</keyword>
<gene>
    <name evidence="12" type="ORF">G2W53_025323</name>
</gene>
<evidence type="ECO:0000313" key="13">
    <source>
        <dbReference type="Proteomes" id="UP000634136"/>
    </source>
</evidence>
<feature type="domain" description="CCT" evidence="11">
    <location>
        <begin position="320"/>
        <end position="362"/>
    </location>
</feature>
<keyword evidence="13" id="KW-1185">Reference proteome</keyword>
<dbReference type="InterPro" id="IPR010402">
    <property type="entry name" value="CCT_domain"/>
</dbReference>
<evidence type="ECO:0000256" key="1">
    <source>
        <dbReference type="ARBA" id="ARBA00004123"/>
    </source>
</evidence>
<feature type="compositionally biased region" description="Polar residues" evidence="9">
    <location>
        <begin position="58"/>
        <end position="77"/>
    </location>
</feature>
<dbReference type="PANTHER" id="PTHR31874:SF55">
    <property type="entry name" value="ZINC FINGER PROTEIN CONSTANS-LIKE 7"/>
    <property type="match status" value="1"/>
</dbReference>
<name>A0A834TCV9_9FABA</name>
<protein>
    <submittedName>
        <fullName evidence="12">Zinc finger protein CONSTANS-LIKE 16</fullName>
    </submittedName>
</protein>
<dbReference type="InterPro" id="IPR052453">
    <property type="entry name" value="CONSTANS-like_ZF"/>
</dbReference>
<sequence>MKAANALGGKTARACDSCLRRRARWFCGADDAFLCHSCDNLVHSANQLASRHERVRLQTASSPSNISSTPTHQTWHSGFTRKARTPRHNNNKHVSSQQSKHQQHTEEDEDAVFIHNCLPLVPELGSEDAVVMMEESECLVPDFLDTDFCAIYGTTHQIGDGDNNIMTVKNEEDACDLDNFSEFLESDMDLAEFAADVESLLESGLVVDDESSQQQQLIGCKQEQELREDKSTTTSVVVKKIKDEELQEVGGGGCNENNNNKIFLRLNYEEVISAWDSQGCACPWTTGNPPHLNSADDLGWSTGGDVEGWSYGGRLRGSGREARVTRYREKRRTRLFAKKIRYEVRKLNAEKRPRMKGRFVKRASFLGAPTSTALPPPPPATAAASR</sequence>
<organism evidence="12 13">
    <name type="scientific">Senna tora</name>
    <dbReference type="NCBI Taxonomy" id="362788"/>
    <lineage>
        <taxon>Eukaryota</taxon>
        <taxon>Viridiplantae</taxon>
        <taxon>Streptophyta</taxon>
        <taxon>Embryophyta</taxon>
        <taxon>Tracheophyta</taxon>
        <taxon>Spermatophyta</taxon>
        <taxon>Magnoliopsida</taxon>
        <taxon>eudicotyledons</taxon>
        <taxon>Gunneridae</taxon>
        <taxon>Pentapetalae</taxon>
        <taxon>rosids</taxon>
        <taxon>fabids</taxon>
        <taxon>Fabales</taxon>
        <taxon>Fabaceae</taxon>
        <taxon>Caesalpinioideae</taxon>
        <taxon>Cassia clade</taxon>
        <taxon>Senna</taxon>
    </lineage>
</organism>
<evidence type="ECO:0000256" key="4">
    <source>
        <dbReference type="ARBA" id="ARBA00022771"/>
    </source>
</evidence>
<feature type="region of interest" description="Disordered" evidence="9">
    <location>
        <begin position="58"/>
        <end position="108"/>
    </location>
</feature>
<evidence type="ECO:0000256" key="3">
    <source>
        <dbReference type="ARBA" id="ARBA00022723"/>
    </source>
</evidence>
<dbReference type="PROSITE" id="PS50119">
    <property type="entry name" value="ZF_BBOX"/>
    <property type="match status" value="1"/>
</dbReference>
<dbReference type="GO" id="GO:0008270">
    <property type="term" value="F:zinc ion binding"/>
    <property type="evidence" value="ECO:0007669"/>
    <property type="project" value="UniProtKB-KW"/>
</dbReference>
<dbReference type="Pfam" id="PF06203">
    <property type="entry name" value="CCT"/>
    <property type="match status" value="1"/>
</dbReference>
<feature type="domain" description="B box-type" evidence="10">
    <location>
        <begin position="10"/>
        <end position="57"/>
    </location>
</feature>
<comment type="similarity">
    <text evidence="2">Belongs to the CONSTANS family.</text>
</comment>
<reference evidence="12" key="1">
    <citation type="submission" date="2020-09" db="EMBL/GenBank/DDBJ databases">
        <title>Genome-Enabled Discovery of Anthraquinone Biosynthesis in Senna tora.</title>
        <authorList>
            <person name="Kang S.-H."/>
            <person name="Pandey R.P."/>
            <person name="Lee C.-M."/>
            <person name="Sim J.-S."/>
            <person name="Jeong J.-T."/>
            <person name="Choi B.-S."/>
            <person name="Jung M."/>
            <person name="Ginzburg D."/>
            <person name="Zhao K."/>
            <person name="Won S.Y."/>
            <person name="Oh T.-J."/>
            <person name="Yu Y."/>
            <person name="Kim N.-H."/>
            <person name="Lee O.R."/>
            <person name="Lee T.-H."/>
            <person name="Bashyal P."/>
            <person name="Kim T.-S."/>
            <person name="Lee W.-H."/>
            <person name="Kawkins C."/>
            <person name="Kim C.-K."/>
            <person name="Kim J.S."/>
            <person name="Ahn B.O."/>
            <person name="Rhee S.Y."/>
            <person name="Sohng J.K."/>
        </authorList>
    </citation>
    <scope>NUCLEOTIDE SEQUENCE</scope>
    <source>
        <tissue evidence="12">Leaf</tissue>
    </source>
</reference>
<dbReference type="GO" id="GO:0005634">
    <property type="term" value="C:nucleus"/>
    <property type="evidence" value="ECO:0007669"/>
    <property type="project" value="UniProtKB-SubCell"/>
</dbReference>
<proteinExistence type="inferred from homology"/>
<evidence type="ECO:0000256" key="5">
    <source>
        <dbReference type="ARBA" id="ARBA00022833"/>
    </source>
</evidence>
<evidence type="ECO:0000256" key="2">
    <source>
        <dbReference type="ARBA" id="ARBA00010024"/>
    </source>
</evidence>
<dbReference type="PANTHER" id="PTHR31874">
    <property type="entry name" value="CCT MOTIF FAMILY PROTEIN, EXPRESSED"/>
    <property type="match status" value="1"/>
</dbReference>
<dbReference type="OrthoDB" id="153872at2759"/>
<dbReference type="InterPro" id="IPR000315">
    <property type="entry name" value="Znf_B-box"/>
</dbReference>
<dbReference type="PROSITE" id="PS51017">
    <property type="entry name" value="CCT"/>
    <property type="match status" value="1"/>
</dbReference>
<dbReference type="InterPro" id="IPR049808">
    <property type="entry name" value="CONSTANS-like_Bbox1"/>
</dbReference>
<dbReference type="Proteomes" id="UP000634136">
    <property type="component" value="Unassembled WGS sequence"/>
</dbReference>
<evidence type="ECO:0000313" key="12">
    <source>
        <dbReference type="EMBL" id="KAF7819868.1"/>
    </source>
</evidence>
<dbReference type="AlphaFoldDB" id="A0A834TCV9"/>
<evidence type="ECO:0000256" key="8">
    <source>
        <dbReference type="PROSITE-ProRule" id="PRU00357"/>
    </source>
</evidence>
<comment type="subcellular location">
    <subcellularLocation>
        <location evidence="1 8">Nucleus</location>
    </subcellularLocation>
</comment>
<dbReference type="GO" id="GO:0006355">
    <property type="term" value="P:regulation of DNA-templated transcription"/>
    <property type="evidence" value="ECO:0007669"/>
    <property type="project" value="TreeGrafter"/>
</dbReference>
<evidence type="ECO:0000256" key="6">
    <source>
        <dbReference type="ARBA" id="ARBA00023242"/>
    </source>
</evidence>
<dbReference type="EMBL" id="JAAIUW010000008">
    <property type="protein sequence ID" value="KAF7819868.1"/>
    <property type="molecule type" value="Genomic_DNA"/>
</dbReference>
<dbReference type="SMART" id="SM00336">
    <property type="entry name" value="BBOX"/>
    <property type="match status" value="1"/>
</dbReference>
<keyword evidence="3" id="KW-0479">Metal-binding</keyword>
<evidence type="ECO:0000259" key="10">
    <source>
        <dbReference type="PROSITE" id="PS50119"/>
    </source>
</evidence>
<feature type="region of interest" description="Disordered" evidence="9">
    <location>
        <begin position="366"/>
        <end position="386"/>
    </location>
</feature>
<evidence type="ECO:0000259" key="11">
    <source>
        <dbReference type="PROSITE" id="PS51017"/>
    </source>
</evidence>
<accession>A0A834TCV9</accession>
<feature type="compositionally biased region" description="Basic residues" evidence="9">
    <location>
        <begin position="79"/>
        <end position="91"/>
    </location>
</feature>
<evidence type="ECO:0000256" key="9">
    <source>
        <dbReference type="SAM" id="MobiDB-lite"/>
    </source>
</evidence>